<dbReference type="Pfam" id="PF03959">
    <property type="entry name" value="FSH1"/>
    <property type="match status" value="1"/>
</dbReference>
<dbReference type="EMBL" id="LFRF01000033">
    <property type="protein sequence ID" value="KND87711.1"/>
    <property type="molecule type" value="Genomic_DNA"/>
</dbReference>
<reference evidence="4 5" key="1">
    <citation type="journal article" date="2015" name="BMC Genomics">
        <title>The genome of the truffle-parasite Tolypocladium ophioglossoides and the evolution of antifungal peptaibiotics.</title>
        <authorList>
            <person name="Quandt C.A."/>
            <person name="Bushley K.E."/>
            <person name="Spatafora J.W."/>
        </authorList>
    </citation>
    <scope>NUCLEOTIDE SEQUENCE [LARGE SCALE GENOMIC DNA]</scope>
    <source>
        <strain evidence="4 5">CBS 100239</strain>
    </source>
</reference>
<dbReference type="GO" id="GO:0005634">
    <property type="term" value="C:nucleus"/>
    <property type="evidence" value="ECO:0007669"/>
    <property type="project" value="TreeGrafter"/>
</dbReference>
<sequence>MTRSTADATACALPRILCLHGGGVNATVFRMQCRALIARLGPSLRLVFADAPFATDPHEAIVGVYGDHGPFFRWLRWQAAHPELESGDVAARIVAACRRAMDDDAGCGAWVGVLGFSQGAKIAASLLWAQERLAADEQPPLLARFRFGVLMAGSPPVVRLDARVPPARHVADAAHLSLAFDDWPEGSAGPHALGIPTVHVHGLLDPGLERHRRLLESYARPGTARLVEWQGSHRLPIKTRDVEAVATQILQLAELTGAL</sequence>
<dbReference type="SUPFAM" id="SSF53474">
    <property type="entry name" value="alpha/beta-Hydrolases"/>
    <property type="match status" value="1"/>
</dbReference>
<dbReference type="InterPro" id="IPR029058">
    <property type="entry name" value="AB_hydrolase_fold"/>
</dbReference>
<feature type="domain" description="Serine hydrolase" evidence="3">
    <location>
        <begin position="14"/>
        <end position="244"/>
    </location>
</feature>
<evidence type="ECO:0000313" key="5">
    <source>
        <dbReference type="Proteomes" id="UP000036947"/>
    </source>
</evidence>
<dbReference type="PANTHER" id="PTHR48070:SF3">
    <property type="entry name" value="ESTERASE DBAE-RELATED"/>
    <property type="match status" value="1"/>
</dbReference>
<dbReference type="GO" id="GO:0044550">
    <property type="term" value="P:secondary metabolite biosynthetic process"/>
    <property type="evidence" value="ECO:0007669"/>
    <property type="project" value="TreeGrafter"/>
</dbReference>
<dbReference type="GO" id="GO:0016787">
    <property type="term" value="F:hydrolase activity"/>
    <property type="evidence" value="ECO:0007669"/>
    <property type="project" value="UniProtKB-KW"/>
</dbReference>
<dbReference type="InterPro" id="IPR005645">
    <property type="entry name" value="FSH-like_dom"/>
</dbReference>
<comment type="similarity">
    <text evidence="1">Belongs to the LovG family.</text>
</comment>
<evidence type="ECO:0000313" key="4">
    <source>
        <dbReference type="EMBL" id="KND87711.1"/>
    </source>
</evidence>
<dbReference type="GO" id="GO:0005737">
    <property type="term" value="C:cytoplasm"/>
    <property type="evidence" value="ECO:0007669"/>
    <property type="project" value="TreeGrafter"/>
</dbReference>
<proteinExistence type="inferred from homology"/>
<dbReference type="InterPro" id="IPR050593">
    <property type="entry name" value="LovG"/>
</dbReference>
<evidence type="ECO:0000259" key="3">
    <source>
        <dbReference type="Pfam" id="PF03959"/>
    </source>
</evidence>
<name>A0A0L0N109_TOLOC</name>
<dbReference type="OrthoDB" id="2094269at2759"/>
<accession>A0A0L0N109</accession>
<comment type="caution">
    <text evidence="4">The sequence shown here is derived from an EMBL/GenBank/DDBJ whole genome shotgun (WGS) entry which is preliminary data.</text>
</comment>
<dbReference type="STRING" id="1163406.A0A0L0N109"/>
<dbReference type="AlphaFoldDB" id="A0A0L0N109"/>
<protein>
    <submittedName>
        <fullName evidence="4">Esterase LovG</fullName>
    </submittedName>
</protein>
<keyword evidence="5" id="KW-1185">Reference proteome</keyword>
<evidence type="ECO:0000256" key="1">
    <source>
        <dbReference type="ARBA" id="ARBA00005863"/>
    </source>
</evidence>
<organism evidence="4 5">
    <name type="scientific">Tolypocladium ophioglossoides (strain CBS 100239)</name>
    <name type="common">Snaketongue truffleclub</name>
    <name type="synonym">Elaphocordyceps ophioglossoides</name>
    <dbReference type="NCBI Taxonomy" id="1163406"/>
    <lineage>
        <taxon>Eukaryota</taxon>
        <taxon>Fungi</taxon>
        <taxon>Dikarya</taxon>
        <taxon>Ascomycota</taxon>
        <taxon>Pezizomycotina</taxon>
        <taxon>Sordariomycetes</taxon>
        <taxon>Hypocreomycetidae</taxon>
        <taxon>Hypocreales</taxon>
        <taxon>Ophiocordycipitaceae</taxon>
        <taxon>Tolypocladium</taxon>
    </lineage>
</organism>
<dbReference type="Proteomes" id="UP000036947">
    <property type="component" value="Unassembled WGS sequence"/>
</dbReference>
<dbReference type="Gene3D" id="3.40.50.1820">
    <property type="entry name" value="alpha/beta hydrolase"/>
    <property type="match status" value="1"/>
</dbReference>
<dbReference type="PANTHER" id="PTHR48070">
    <property type="entry name" value="ESTERASE OVCA2"/>
    <property type="match status" value="1"/>
</dbReference>
<keyword evidence="2" id="KW-0378">Hydrolase</keyword>
<evidence type="ECO:0000256" key="2">
    <source>
        <dbReference type="ARBA" id="ARBA00022801"/>
    </source>
</evidence>
<gene>
    <name evidence="4" type="ORF">TOPH_07665</name>
</gene>